<name>A0A6C0J337_9ZZZZ</name>
<proteinExistence type="predicted"/>
<organism evidence="1">
    <name type="scientific">viral metagenome</name>
    <dbReference type="NCBI Taxonomy" id="1070528"/>
    <lineage>
        <taxon>unclassified sequences</taxon>
        <taxon>metagenomes</taxon>
        <taxon>organismal metagenomes</taxon>
    </lineage>
</organism>
<dbReference type="EMBL" id="MN740306">
    <property type="protein sequence ID" value="QHT99269.1"/>
    <property type="molecule type" value="Genomic_DNA"/>
</dbReference>
<protein>
    <submittedName>
        <fullName evidence="1">Uncharacterized protein</fullName>
    </submittedName>
</protein>
<evidence type="ECO:0000313" key="1">
    <source>
        <dbReference type="EMBL" id="QHT99269.1"/>
    </source>
</evidence>
<dbReference type="AlphaFoldDB" id="A0A6C0J337"/>
<accession>A0A6C0J337</accession>
<sequence length="61" mass="7176">MDGLNLIDTKNIKTYKVLPPPYNLDSRLVSNPKYTTTHLDDYIRNKTNKYTNVKSKYKIQV</sequence>
<reference evidence="1" key="1">
    <citation type="journal article" date="2020" name="Nature">
        <title>Giant virus diversity and host interactions through global metagenomics.</title>
        <authorList>
            <person name="Schulz F."/>
            <person name="Roux S."/>
            <person name="Paez-Espino D."/>
            <person name="Jungbluth S."/>
            <person name="Walsh D.A."/>
            <person name="Denef V.J."/>
            <person name="McMahon K.D."/>
            <person name="Konstantinidis K.T."/>
            <person name="Eloe-Fadrosh E.A."/>
            <person name="Kyrpides N.C."/>
            <person name="Woyke T."/>
        </authorList>
    </citation>
    <scope>NUCLEOTIDE SEQUENCE</scope>
    <source>
        <strain evidence="1">GVMAG-M-3300025699-48</strain>
    </source>
</reference>